<evidence type="ECO:0000313" key="1">
    <source>
        <dbReference type="EMBL" id="MPC54129.1"/>
    </source>
</evidence>
<evidence type="ECO:0000313" key="2">
    <source>
        <dbReference type="Proteomes" id="UP000324222"/>
    </source>
</evidence>
<dbReference type="Proteomes" id="UP000324222">
    <property type="component" value="Unassembled WGS sequence"/>
</dbReference>
<dbReference type="AlphaFoldDB" id="A0A5B7G939"/>
<dbReference type="EMBL" id="VSRR010012126">
    <property type="protein sequence ID" value="MPC54129.1"/>
    <property type="molecule type" value="Genomic_DNA"/>
</dbReference>
<name>A0A5B7G939_PORTR</name>
<reference evidence="1 2" key="1">
    <citation type="submission" date="2019-05" db="EMBL/GenBank/DDBJ databases">
        <title>Another draft genome of Portunus trituberculatus and its Hox gene families provides insights of decapod evolution.</title>
        <authorList>
            <person name="Jeong J.-H."/>
            <person name="Song I."/>
            <person name="Kim S."/>
            <person name="Choi T."/>
            <person name="Kim D."/>
            <person name="Ryu S."/>
            <person name="Kim W."/>
        </authorList>
    </citation>
    <scope>NUCLEOTIDE SEQUENCE [LARGE SCALE GENOMIC DNA]</scope>
    <source>
        <tissue evidence="1">Muscle</tissue>
    </source>
</reference>
<protein>
    <submittedName>
        <fullName evidence="1">Uncharacterized protein</fullName>
    </submittedName>
</protein>
<accession>A0A5B7G939</accession>
<organism evidence="1 2">
    <name type="scientific">Portunus trituberculatus</name>
    <name type="common">Swimming crab</name>
    <name type="synonym">Neptunus trituberculatus</name>
    <dbReference type="NCBI Taxonomy" id="210409"/>
    <lineage>
        <taxon>Eukaryota</taxon>
        <taxon>Metazoa</taxon>
        <taxon>Ecdysozoa</taxon>
        <taxon>Arthropoda</taxon>
        <taxon>Crustacea</taxon>
        <taxon>Multicrustacea</taxon>
        <taxon>Malacostraca</taxon>
        <taxon>Eumalacostraca</taxon>
        <taxon>Eucarida</taxon>
        <taxon>Decapoda</taxon>
        <taxon>Pleocyemata</taxon>
        <taxon>Brachyura</taxon>
        <taxon>Eubrachyura</taxon>
        <taxon>Portunoidea</taxon>
        <taxon>Portunidae</taxon>
        <taxon>Portuninae</taxon>
        <taxon>Portunus</taxon>
    </lineage>
</organism>
<sequence length="66" mass="7094">MLTKDDESIAGFSEENIVRNISLRPALPAVSFLGDMHSAVRRPPPGGIANTFRPAAPLPLLSRLVI</sequence>
<comment type="caution">
    <text evidence="1">The sequence shown here is derived from an EMBL/GenBank/DDBJ whole genome shotgun (WGS) entry which is preliminary data.</text>
</comment>
<keyword evidence="2" id="KW-1185">Reference proteome</keyword>
<proteinExistence type="predicted"/>
<gene>
    <name evidence="1" type="ORF">E2C01_048036</name>
</gene>